<gene>
    <name evidence="1" type="ORF">MELIAE_LOCUS11861</name>
</gene>
<protein>
    <submittedName>
        <fullName evidence="1">Uncharacterized protein</fullName>
    </submittedName>
</protein>
<keyword evidence="2" id="KW-1185">Reference proteome</keyword>
<sequence>MDPNMYSTRGKGTNVALWKRKCTSIAHATVSAAWPRSFLVPLQVGLGAFLNKTYGFRQLIDVLSSLGFSASFHETALFELSVVMRPEIAFEDNAYSQFVFENADVNTRTINGFGTFHAMGGIQCVTPKTAIRPDQAIKRYREKPSAAVVGTNGRYFGGEWFHGGALSTASKKCQSLNQKTCFVTLDQPLYIKARDIISYCDEAEFSNVIIRLGGFHLLMSFMGSIGYLMSGSGLNDVLAVLYAEKSIEHMLTGHAYGRGVRGHMLLHLALAKLVFDLIDISDDERLVMNDILCNSDRTEIMAVCELCQTLMGKFQEQLQKLESLGLTAKLWVQYFKMTTYDSGLRSQHYSPNWIGCWMSSHIFWHNYEIPLCKMPNLIQICEKPVRNSSEISEIVRFLVQEMRSVCSSPYRIPAFKIVCHKMVEKYPSIKNMDDDLRTIGFKDYTEERLMLSALLPPPPAVPTDFNRNFTFILDLDEPSFGLPEAEVTKVTEQVDSLKNKIINNCGKAERVQKSCIILFAEVYR</sequence>
<organism evidence="1 2">
    <name type="scientific">Brassicogethes aeneus</name>
    <name type="common">Rape pollen beetle</name>
    <name type="synonym">Meligethes aeneus</name>
    <dbReference type="NCBI Taxonomy" id="1431903"/>
    <lineage>
        <taxon>Eukaryota</taxon>
        <taxon>Metazoa</taxon>
        <taxon>Ecdysozoa</taxon>
        <taxon>Arthropoda</taxon>
        <taxon>Hexapoda</taxon>
        <taxon>Insecta</taxon>
        <taxon>Pterygota</taxon>
        <taxon>Neoptera</taxon>
        <taxon>Endopterygota</taxon>
        <taxon>Coleoptera</taxon>
        <taxon>Polyphaga</taxon>
        <taxon>Cucujiformia</taxon>
        <taxon>Nitidulidae</taxon>
        <taxon>Meligethinae</taxon>
        <taxon>Brassicogethes</taxon>
    </lineage>
</organism>
<dbReference type="PANTHER" id="PTHR46704">
    <property type="entry name" value="CXC DOMAIN-CONTAINING PROTEIN-RELATED"/>
    <property type="match status" value="1"/>
</dbReference>
<dbReference type="OrthoDB" id="10069752at2759"/>
<name>A0A9P0BIQ5_BRAAE</name>
<evidence type="ECO:0000313" key="1">
    <source>
        <dbReference type="EMBL" id="CAH0562841.1"/>
    </source>
</evidence>
<dbReference type="PANTHER" id="PTHR46704:SF1">
    <property type="entry name" value="TELOMERE LENGTH REGULATION PROTEIN TEL2 HOMOLOG"/>
    <property type="match status" value="1"/>
</dbReference>
<dbReference type="EMBL" id="OV121139">
    <property type="protein sequence ID" value="CAH0562841.1"/>
    <property type="molecule type" value="Genomic_DNA"/>
</dbReference>
<dbReference type="Proteomes" id="UP001154078">
    <property type="component" value="Chromosome 8"/>
</dbReference>
<evidence type="ECO:0000313" key="2">
    <source>
        <dbReference type="Proteomes" id="UP001154078"/>
    </source>
</evidence>
<proteinExistence type="predicted"/>
<reference evidence="1" key="1">
    <citation type="submission" date="2021-12" db="EMBL/GenBank/DDBJ databases">
        <authorList>
            <person name="King R."/>
        </authorList>
    </citation>
    <scope>NUCLEOTIDE SEQUENCE</scope>
</reference>
<dbReference type="AlphaFoldDB" id="A0A9P0BIQ5"/>
<accession>A0A9P0BIQ5</accession>